<gene>
    <name evidence="1" type="ORF">AYBTSS11_LOCUS21799</name>
</gene>
<organism evidence="1 2">
    <name type="scientific">Sphenostylis stenocarpa</name>
    <dbReference type="NCBI Taxonomy" id="92480"/>
    <lineage>
        <taxon>Eukaryota</taxon>
        <taxon>Viridiplantae</taxon>
        <taxon>Streptophyta</taxon>
        <taxon>Embryophyta</taxon>
        <taxon>Tracheophyta</taxon>
        <taxon>Spermatophyta</taxon>
        <taxon>Magnoliopsida</taxon>
        <taxon>eudicotyledons</taxon>
        <taxon>Gunneridae</taxon>
        <taxon>Pentapetalae</taxon>
        <taxon>rosids</taxon>
        <taxon>fabids</taxon>
        <taxon>Fabales</taxon>
        <taxon>Fabaceae</taxon>
        <taxon>Papilionoideae</taxon>
        <taxon>50 kb inversion clade</taxon>
        <taxon>NPAAA clade</taxon>
        <taxon>indigoferoid/millettioid clade</taxon>
        <taxon>Phaseoleae</taxon>
        <taxon>Sphenostylis</taxon>
    </lineage>
</organism>
<dbReference type="Gramene" id="rna-AYBTSS11_LOCUS21799">
    <property type="protein sequence ID" value="CAJ1968594.1"/>
    <property type="gene ID" value="gene-AYBTSS11_LOCUS21799"/>
</dbReference>
<dbReference type="EMBL" id="OY731404">
    <property type="protein sequence ID" value="CAJ1968594.1"/>
    <property type="molecule type" value="Genomic_DNA"/>
</dbReference>
<sequence length="85" mass="9446">MGDSHLLSIAILLFAHPHGNIAISRPGFSSQQLVFFVIVGFLEVFLSAEDSISSSLDRISPLCFRALWQLHSNELKVPFAMTFLL</sequence>
<reference evidence="1" key="1">
    <citation type="submission" date="2023-10" db="EMBL/GenBank/DDBJ databases">
        <authorList>
            <person name="Domelevo Entfellner J.-B."/>
        </authorList>
    </citation>
    <scope>NUCLEOTIDE SEQUENCE</scope>
</reference>
<evidence type="ECO:0000313" key="1">
    <source>
        <dbReference type="EMBL" id="CAJ1968594.1"/>
    </source>
</evidence>
<evidence type="ECO:0000313" key="2">
    <source>
        <dbReference type="Proteomes" id="UP001189624"/>
    </source>
</evidence>
<protein>
    <submittedName>
        <fullName evidence="1">Uncharacterized protein</fullName>
    </submittedName>
</protein>
<keyword evidence="2" id="KW-1185">Reference proteome</keyword>
<dbReference type="AlphaFoldDB" id="A0AA86SP54"/>
<dbReference type="Proteomes" id="UP001189624">
    <property type="component" value="Chromosome 7"/>
</dbReference>
<proteinExistence type="predicted"/>
<name>A0AA86SP54_9FABA</name>
<accession>A0AA86SP54</accession>